<comment type="similarity">
    <text evidence="1 7">Belongs to the N(4)/N(6)-methyltransferase family.</text>
</comment>
<dbReference type="Proteomes" id="UP001207736">
    <property type="component" value="Unassembled WGS sequence"/>
</dbReference>
<sequence>MQTKELTLKNIIKSPLNYIGGKSKILDQILPLFSTNINYFVDLFSGGCNVGINVSANKVFFNDNLSFLVDMYRIFQKNELEKITNYIENKIKELNLSQTNEAGYKTLRNQYNQNKNPLDLFVLIAFSFNHQIRFNNNHEFNNPFGRERSSFNPKMKQKLVAFINRIKEIQPVFSDKCFSEFDFSELQSNDFVYCDPPYLITTGTYNDGKRGFKGWTQKEEYQLLDLLDNLNGRNIKFALSNVLEHKGKSNEILKNWLRYNPNYRVNYIDFHYANSNYQTLVRDKKASVEVLITNYEPPKKQDLFSINNIEL</sequence>
<evidence type="ECO:0000256" key="1">
    <source>
        <dbReference type="ARBA" id="ARBA00006594"/>
    </source>
</evidence>
<evidence type="ECO:0000313" key="10">
    <source>
        <dbReference type="Proteomes" id="UP001207736"/>
    </source>
</evidence>
<dbReference type="GO" id="GO:0006298">
    <property type="term" value="P:mismatch repair"/>
    <property type="evidence" value="ECO:0007669"/>
    <property type="project" value="TreeGrafter"/>
</dbReference>
<protein>
    <recommendedName>
        <fullName evidence="2 7">Site-specific DNA-methyltransferase (adenine-specific)</fullName>
        <ecNumber evidence="2 7">2.1.1.72</ecNumber>
    </recommendedName>
</protein>
<comment type="caution">
    <text evidence="8">The sequence shown here is derived from an EMBL/GenBank/DDBJ whole genome shotgun (WGS) entry which is preliminary data.</text>
</comment>
<keyword evidence="3 7" id="KW-0489">Methyltransferase</keyword>
<dbReference type="InterPro" id="IPR029063">
    <property type="entry name" value="SAM-dependent_MTases_sf"/>
</dbReference>
<keyword evidence="4 7" id="KW-0808">Transferase</keyword>
<evidence type="ECO:0000256" key="4">
    <source>
        <dbReference type="ARBA" id="ARBA00022679"/>
    </source>
</evidence>
<comment type="catalytic activity">
    <reaction evidence="6 7">
        <text>a 2'-deoxyadenosine in DNA + S-adenosyl-L-methionine = an N(6)-methyl-2'-deoxyadenosine in DNA + S-adenosyl-L-homocysteine + H(+)</text>
        <dbReference type="Rhea" id="RHEA:15197"/>
        <dbReference type="Rhea" id="RHEA-COMP:12418"/>
        <dbReference type="Rhea" id="RHEA-COMP:12419"/>
        <dbReference type="ChEBI" id="CHEBI:15378"/>
        <dbReference type="ChEBI" id="CHEBI:57856"/>
        <dbReference type="ChEBI" id="CHEBI:59789"/>
        <dbReference type="ChEBI" id="CHEBI:90615"/>
        <dbReference type="ChEBI" id="CHEBI:90616"/>
        <dbReference type="EC" id="2.1.1.72"/>
    </reaction>
</comment>
<dbReference type="GO" id="GO:1904047">
    <property type="term" value="F:S-adenosyl-L-methionine binding"/>
    <property type="evidence" value="ECO:0007669"/>
    <property type="project" value="TreeGrafter"/>
</dbReference>
<dbReference type="GO" id="GO:0009007">
    <property type="term" value="F:site-specific DNA-methyltransferase (adenine-specific) activity"/>
    <property type="evidence" value="ECO:0007669"/>
    <property type="project" value="UniProtKB-UniRule"/>
</dbReference>
<evidence type="ECO:0000256" key="7">
    <source>
        <dbReference type="RuleBase" id="RU361257"/>
    </source>
</evidence>
<evidence type="ECO:0000313" key="11">
    <source>
        <dbReference type="Proteomes" id="UP001208692"/>
    </source>
</evidence>
<dbReference type="InterPro" id="IPR002052">
    <property type="entry name" value="DNA_methylase_N6_adenine_CS"/>
</dbReference>
<name>A0AAV5AQR9_9FLAO</name>
<dbReference type="Gene3D" id="3.40.50.150">
    <property type="entry name" value="Vaccinia Virus protein VP39"/>
    <property type="match status" value="1"/>
</dbReference>
<dbReference type="SUPFAM" id="SSF53335">
    <property type="entry name" value="S-adenosyl-L-methionine-dependent methyltransferases"/>
    <property type="match status" value="1"/>
</dbReference>
<dbReference type="PRINTS" id="PR00505">
    <property type="entry name" value="D12N6MTFRASE"/>
</dbReference>
<dbReference type="InterPro" id="IPR012327">
    <property type="entry name" value="MeTrfase_D12"/>
</dbReference>
<dbReference type="InterPro" id="IPR023095">
    <property type="entry name" value="Ade_MeTrfase_dom_2"/>
</dbReference>
<dbReference type="PANTHER" id="PTHR30481">
    <property type="entry name" value="DNA ADENINE METHYLASE"/>
    <property type="match status" value="1"/>
</dbReference>
<dbReference type="NCBIfam" id="TIGR00571">
    <property type="entry name" value="dam"/>
    <property type="match status" value="1"/>
</dbReference>
<dbReference type="PROSITE" id="PS00092">
    <property type="entry name" value="N6_MTASE"/>
    <property type="match status" value="1"/>
</dbReference>
<dbReference type="EMBL" id="BQKB01000018">
    <property type="protein sequence ID" value="GJM52728.1"/>
    <property type="molecule type" value="Genomic_DNA"/>
</dbReference>
<dbReference type="PANTHER" id="PTHR30481:SF3">
    <property type="entry name" value="DNA ADENINE METHYLASE"/>
    <property type="match status" value="1"/>
</dbReference>
<organism evidence="8 10">
    <name type="scientific">Capnocytophaga catalasegens</name>
    <dbReference type="NCBI Taxonomy" id="1004260"/>
    <lineage>
        <taxon>Bacteria</taxon>
        <taxon>Pseudomonadati</taxon>
        <taxon>Bacteroidota</taxon>
        <taxon>Flavobacteriia</taxon>
        <taxon>Flavobacteriales</taxon>
        <taxon>Flavobacteriaceae</taxon>
        <taxon>Capnocytophaga</taxon>
    </lineage>
</organism>
<proteinExistence type="inferred from homology"/>
<dbReference type="InterPro" id="IPR012263">
    <property type="entry name" value="M_m6A_EcoRV"/>
</dbReference>
<keyword evidence="11" id="KW-1185">Reference proteome</keyword>
<dbReference type="EC" id="2.1.1.72" evidence="2 7"/>
<reference evidence="8 11" key="1">
    <citation type="submission" date="2021-11" db="EMBL/GenBank/DDBJ databases">
        <title>Draft genome sequence of Capnocytophaga sp. strain KC07075 isolated from cat oral cavity.</title>
        <authorList>
            <person name="Suzuki M."/>
            <person name="Imaoka K."/>
            <person name="Kimura M."/>
            <person name="Morikawa S."/>
            <person name="Maeda K."/>
        </authorList>
    </citation>
    <scope>NUCLEOTIDE SEQUENCE</scope>
    <source>
        <strain evidence="8">KC07075</strain>
        <strain evidence="9 11">KC07079</strain>
    </source>
</reference>
<evidence type="ECO:0000313" key="9">
    <source>
        <dbReference type="EMBL" id="GJM52728.1"/>
    </source>
</evidence>
<accession>A0AAV5AQR9</accession>
<gene>
    <name evidence="8" type="ORF">RCZ15_06380</name>
    <name evidence="9" type="ORF">RCZ16_10450</name>
</gene>
<dbReference type="PIRSF" id="PIRSF000398">
    <property type="entry name" value="M_m6A_EcoRV"/>
    <property type="match status" value="1"/>
</dbReference>
<dbReference type="GO" id="GO:0043565">
    <property type="term" value="F:sequence-specific DNA binding"/>
    <property type="evidence" value="ECO:0007669"/>
    <property type="project" value="TreeGrafter"/>
</dbReference>
<dbReference type="AlphaFoldDB" id="A0AAV5AQR9"/>
<dbReference type="Gene3D" id="1.10.1020.10">
    <property type="entry name" value="Adenine-specific Methyltransferase, Domain 2"/>
    <property type="match status" value="1"/>
</dbReference>
<dbReference type="Proteomes" id="UP001208692">
    <property type="component" value="Unassembled WGS sequence"/>
</dbReference>
<evidence type="ECO:0000256" key="6">
    <source>
        <dbReference type="ARBA" id="ARBA00047942"/>
    </source>
</evidence>
<dbReference type="GO" id="GO:0009307">
    <property type="term" value="P:DNA restriction-modification system"/>
    <property type="evidence" value="ECO:0007669"/>
    <property type="project" value="InterPro"/>
</dbReference>
<dbReference type="GO" id="GO:0032259">
    <property type="term" value="P:methylation"/>
    <property type="evidence" value="ECO:0007669"/>
    <property type="project" value="UniProtKB-KW"/>
</dbReference>
<evidence type="ECO:0000256" key="3">
    <source>
        <dbReference type="ARBA" id="ARBA00022603"/>
    </source>
</evidence>
<evidence type="ECO:0000256" key="5">
    <source>
        <dbReference type="ARBA" id="ARBA00022691"/>
    </source>
</evidence>
<evidence type="ECO:0000313" key="8">
    <source>
        <dbReference type="EMBL" id="GJM49663.1"/>
    </source>
</evidence>
<dbReference type="Pfam" id="PF02086">
    <property type="entry name" value="MethyltransfD12"/>
    <property type="match status" value="1"/>
</dbReference>
<keyword evidence="5 7" id="KW-0949">S-adenosyl-L-methionine</keyword>
<dbReference type="EMBL" id="BQKA01000012">
    <property type="protein sequence ID" value="GJM49663.1"/>
    <property type="molecule type" value="Genomic_DNA"/>
</dbReference>
<evidence type="ECO:0000256" key="2">
    <source>
        <dbReference type="ARBA" id="ARBA00011900"/>
    </source>
</evidence>